<dbReference type="EMBL" id="JEME01000018">
    <property type="protein sequence ID" value="KYG11475.1"/>
    <property type="molecule type" value="Genomic_DNA"/>
</dbReference>
<accession>A0A150U3B5</accession>
<organism evidence="1 2">
    <name type="scientific">Sorangium cellulosum</name>
    <name type="common">Polyangium cellulosum</name>
    <dbReference type="NCBI Taxonomy" id="56"/>
    <lineage>
        <taxon>Bacteria</taxon>
        <taxon>Pseudomonadati</taxon>
        <taxon>Myxococcota</taxon>
        <taxon>Polyangia</taxon>
        <taxon>Polyangiales</taxon>
        <taxon>Polyangiaceae</taxon>
        <taxon>Sorangium</taxon>
    </lineage>
</organism>
<reference evidence="1 2" key="1">
    <citation type="submission" date="2014-02" db="EMBL/GenBank/DDBJ databases">
        <title>The small core and large imbalanced accessory genome model reveals a collaborative survival strategy of Sorangium cellulosum strains in nature.</title>
        <authorList>
            <person name="Han K."/>
            <person name="Peng R."/>
            <person name="Blom J."/>
            <person name="Li Y.-Z."/>
        </authorList>
    </citation>
    <scope>NUCLEOTIDE SEQUENCE [LARGE SCALE GENOMIC DNA]</scope>
    <source>
        <strain evidence="1 2">So0007-03</strain>
    </source>
</reference>
<evidence type="ECO:0000313" key="1">
    <source>
        <dbReference type="EMBL" id="KYG11475.1"/>
    </source>
</evidence>
<sequence length="573" mass="60845">MDYKQTLAYHSDICEIVASNLGPLKFKANQLLVDDKRNEAHAQLDKISNYCSGQVEEMPREVDWEYVKRLIEAPGRAGANLLPELPPISRDAATQVGGLGVAWQSNVLEGLTAFMLERAKMELVSSFLVKMKGSMCGEDSKRYFRSTCILLGRQEKDAPPPIGAAFQAALTEDMTLLVGRFAGDECGPALLVGTAAAVVAGLQDGHQALEVLASIRSQSYETCDAASRPMIIALHRISSAVTLLMRKDGVINKLTPVLERELLQRVNDGATEGEPVLDAASVARLHGILERIVSIREELAKETSAARFNVYTAATLEVLQVAINIAPQDSRPAKAVALLRRVDSCLGAARTRDYGKVLVDAFWIADELKIKLPASVTQYGSLAADLATARSAEEVTGVLESAATPVGGYKNKRRAGGSSVTLNGYLGAQFGGEWLGGTQAPAGPAMSAGLAAPIGVEYSRGFGWGSLGVMVGVLDLGTLVSYRLTEEDGGPTDVQKTPSFSFEQVLAPGLYGVLGISSDVPFSVGLGMSLTPALREVVEEQAEPGGGTSQDRFSAPAFRVGLFAGVDLPLLSF</sequence>
<proteinExistence type="predicted"/>
<gene>
    <name evidence="1" type="ORF">BE21_00810</name>
</gene>
<comment type="caution">
    <text evidence="1">The sequence shown here is derived from an EMBL/GenBank/DDBJ whole genome shotgun (WGS) entry which is preliminary data.</text>
</comment>
<protein>
    <submittedName>
        <fullName evidence="1">Uncharacterized protein</fullName>
    </submittedName>
</protein>
<name>A0A150U3B5_SORCE</name>
<dbReference type="Proteomes" id="UP000075502">
    <property type="component" value="Unassembled WGS sequence"/>
</dbReference>
<dbReference type="AlphaFoldDB" id="A0A150U3B5"/>
<evidence type="ECO:0000313" key="2">
    <source>
        <dbReference type="Proteomes" id="UP000075502"/>
    </source>
</evidence>